<dbReference type="AlphaFoldDB" id="A0AAD3S393"/>
<dbReference type="EMBL" id="BSYO01000004">
    <property type="protein sequence ID" value="GMH03593.1"/>
    <property type="molecule type" value="Genomic_DNA"/>
</dbReference>
<comment type="caution">
    <text evidence="1">The sequence shown here is derived from an EMBL/GenBank/DDBJ whole genome shotgun (WGS) entry which is preliminary data.</text>
</comment>
<evidence type="ECO:0000313" key="2">
    <source>
        <dbReference type="Proteomes" id="UP001279734"/>
    </source>
</evidence>
<reference evidence="1" key="1">
    <citation type="submission" date="2023-05" db="EMBL/GenBank/DDBJ databases">
        <title>Nepenthes gracilis genome sequencing.</title>
        <authorList>
            <person name="Fukushima K."/>
        </authorList>
    </citation>
    <scope>NUCLEOTIDE SEQUENCE</scope>
    <source>
        <strain evidence="1">SING2019-196</strain>
    </source>
</reference>
<sequence>MKTSKGNKYLLIGKGEDRIFSDDAVKSGGQLLIGLSDGGDGRTVSEGERGRLGKLSEGERARLRTVSGLCRRKRPGVAKRKMRGILGREK</sequence>
<protein>
    <submittedName>
        <fullName evidence="1">Uncharacterized protein</fullName>
    </submittedName>
</protein>
<name>A0AAD3S393_NEPGR</name>
<evidence type="ECO:0000313" key="1">
    <source>
        <dbReference type="EMBL" id="GMH03593.1"/>
    </source>
</evidence>
<proteinExistence type="predicted"/>
<dbReference type="Proteomes" id="UP001279734">
    <property type="component" value="Unassembled WGS sequence"/>
</dbReference>
<gene>
    <name evidence="1" type="ORF">Nepgr_005432</name>
</gene>
<keyword evidence="2" id="KW-1185">Reference proteome</keyword>
<accession>A0AAD3S393</accession>
<organism evidence="1 2">
    <name type="scientific">Nepenthes gracilis</name>
    <name type="common">Slender pitcher plant</name>
    <dbReference type="NCBI Taxonomy" id="150966"/>
    <lineage>
        <taxon>Eukaryota</taxon>
        <taxon>Viridiplantae</taxon>
        <taxon>Streptophyta</taxon>
        <taxon>Embryophyta</taxon>
        <taxon>Tracheophyta</taxon>
        <taxon>Spermatophyta</taxon>
        <taxon>Magnoliopsida</taxon>
        <taxon>eudicotyledons</taxon>
        <taxon>Gunneridae</taxon>
        <taxon>Pentapetalae</taxon>
        <taxon>Caryophyllales</taxon>
        <taxon>Nepenthaceae</taxon>
        <taxon>Nepenthes</taxon>
    </lineage>
</organism>